<organism evidence="3 4">
    <name type="scientific">Streptomyces hydrogenans</name>
    <dbReference type="NCBI Taxonomy" id="1873719"/>
    <lineage>
        <taxon>Bacteria</taxon>
        <taxon>Bacillati</taxon>
        <taxon>Actinomycetota</taxon>
        <taxon>Actinomycetes</taxon>
        <taxon>Kitasatosporales</taxon>
        <taxon>Streptomycetaceae</taxon>
        <taxon>Streptomyces</taxon>
    </lineage>
</organism>
<accession>A0ABQ3PAW7</accession>
<feature type="domain" description="dTDP-4-dehydro-6-deoxy-alpha-D-glucopyranose 2,3-dehydratase" evidence="2">
    <location>
        <begin position="72"/>
        <end position="270"/>
    </location>
</feature>
<evidence type="ECO:0000256" key="1">
    <source>
        <dbReference type="SAM" id="MobiDB-lite"/>
    </source>
</evidence>
<sequence>MPSTTVRAEDGAAGNGGAGGRDTDAEGTEPGAADTGNGAGREPAAGPERTARRLAASALAAEGRVPGPSPDAWLAERGLAGALRVDRVPLSELAGWSFAPGTGDLRHDSGRFFSVEGLSVRRETGPVDSWSQPVLVQSDIGVLGLLAKEFDGVLHFLMQAKMEPGNATRTQLCPTVQATRSNYTGVHGGAPVPYLDHFLRPGRGRVLVDVLQSEMGSWFHRKRNRNMVVEVLDDVPVGDDFRWMTMGEVLDRLRQDDVVNMDVRTILACLPLAARGTGAPRRGPARHEDAELAHWFTDMKARHPMVTRRVPLAAVDGWTRGPDEIAHEDGRYFRVIGVRVEATQREVRSWSQPLLAPVAEGVVAFLLRRFDGVPHVLVQARVEAGLLDGVEWAPTVQCTPANLAGTGLPRPRYLDAVLGAPADAVRYDTLLSDEGGRSYHSLARHLVLEAGPDVPDEEPDGFRWVSLGQLAAFARHGYQVNVQARSLLSVLYGLWAEGARAGAEESS</sequence>
<feature type="region of interest" description="Disordered" evidence="1">
    <location>
        <begin position="1"/>
        <end position="50"/>
    </location>
</feature>
<protein>
    <submittedName>
        <fullName evidence="3">NDP-hexose 2,3-dehydratase</fullName>
    </submittedName>
</protein>
<gene>
    <name evidence="3" type="ORF">Shyd_35420</name>
</gene>
<keyword evidence="4" id="KW-1185">Reference proteome</keyword>
<dbReference type="Pfam" id="PF03559">
    <property type="entry name" value="Hexose_dehydrat"/>
    <property type="match status" value="2"/>
</dbReference>
<feature type="domain" description="dTDP-4-dehydro-6-deoxy-alpha-D-glucopyranose 2,3-dehydratase" evidence="2">
    <location>
        <begin position="290"/>
        <end position="491"/>
    </location>
</feature>
<evidence type="ECO:0000313" key="4">
    <source>
        <dbReference type="Proteomes" id="UP001052739"/>
    </source>
</evidence>
<reference evidence="3" key="1">
    <citation type="submission" date="2024-05" db="EMBL/GenBank/DDBJ databases">
        <title>Whole genome shotgun sequence of Streptomyces hydrogenans NBRC 13475.</title>
        <authorList>
            <person name="Komaki H."/>
            <person name="Tamura T."/>
        </authorList>
    </citation>
    <scope>NUCLEOTIDE SEQUENCE</scope>
    <source>
        <strain evidence="3">NBRC 13475</strain>
    </source>
</reference>
<name>A0ABQ3PAW7_9ACTN</name>
<evidence type="ECO:0000313" key="3">
    <source>
        <dbReference type="EMBL" id="GHI22171.1"/>
    </source>
</evidence>
<comment type="caution">
    <text evidence="3">The sequence shown here is derived from an EMBL/GenBank/DDBJ whole genome shotgun (WGS) entry which is preliminary data.</text>
</comment>
<dbReference type="Proteomes" id="UP001052739">
    <property type="component" value="Unassembled WGS sequence"/>
</dbReference>
<evidence type="ECO:0000259" key="2">
    <source>
        <dbReference type="Pfam" id="PF03559"/>
    </source>
</evidence>
<dbReference type="InterPro" id="IPR038153">
    <property type="entry name" value="EvaA-like_sf"/>
</dbReference>
<dbReference type="Gene3D" id="3.90.79.40">
    <property type="entry name" value="EvaA sugar 2,3-dehydratase subunit"/>
    <property type="match status" value="2"/>
</dbReference>
<dbReference type="RefSeq" id="WP_226651740.1">
    <property type="nucleotide sequence ID" value="NZ_BNDW01000019.1"/>
</dbReference>
<dbReference type="EMBL" id="BNDW01000019">
    <property type="protein sequence ID" value="GHI22171.1"/>
    <property type="molecule type" value="Genomic_DNA"/>
</dbReference>
<proteinExistence type="predicted"/>
<dbReference type="InterPro" id="IPR005212">
    <property type="entry name" value="EvaA-like"/>
</dbReference>